<evidence type="ECO:0008006" key="3">
    <source>
        <dbReference type="Google" id="ProtNLM"/>
    </source>
</evidence>
<protein>
    <recommendedName>
        <fullName evidence="3">Thiol-disulfide oxidoreductase</fullName>
    </recommendedName>
</protein>
<keyword evidence="2" id="KW-1185">Reference proteome</keyword>
<dbReference type="Proteomes" id="UP000315700">
    <property type="component" value="Chromosome"/>
</dbReference>
<gene>
    <name evidence="1" type="ORF">Pan44_20760</name>
</gene>
<dbReference type="GO" id="GO:0015035">
    <property type="term" value="F:protein-disulfide reductase activity"/>
    <property type="evidence" value="ECO:0007669"/>
    <property type="project" value="InterPro"/>
</dbReference>
<sequence>MSTDYEIEVFYDGGCPLCRREIDMLRRRNRRQRIRFTDIDAETFDPAAVGKTMDELMAEIHGRLPDGSVISGVEVFRRLYSAVGLRWLVAPTRLPGIAALLNVGYRLFARNRLKLTGRCKTGVCRSPVASSLEGQTPPKCSS</sequence>
<dbReference type="PANTHER" id="PTHR34290">
    <property type="entry name" value="SI:CH73-390P7.2"/>
    <property type="match status" value="1"/>
</dbReference>
<evidence type="ECO:0000313" key="2">
    <source>
        <dbReference type="Proteomes" id="UP000315700"/>
    </source>
</evidence>
<reference evidence="1 2" key="1">
    <citation type="submission" date="2019-02" db="EMBL/GenBank/DDBJ databases">
        <title>Deep-cultivation of Planctomycetes and their phenomic and genomic characterization uncovers novel biology.</title>
        <authorList>
            <person name="Wiegand S."/>
            <person name="Jogler M."/>
            <person name="Boedeker C."/>
            <person name="Pinto D."/>
            <person name="Vollmers J."/>
            <person name="Rivas-Marin E."/>
            <person name="Kohn T."/>
            <person name="Peeters S.H."/>
            <person name="Heuer A."/>
            <person name="Rast P."/>
            <person name="Oberbeckmann S."/>
            <person name="Bunk B."/>
            <person name="Jeske O."/>
            <person name="Meyerdierks A."/>
            <person name="Storesund J.E."/>
            <person name="Kallscheuer N."/>
            <person name="Luecker S."/>
            <person name="Lage O.M."/>
            <person name="Pohl T."/>
            <person name="Merkel B.J."/>
            <person name="Hornburger P."/>
            <person name="Mueller R.-W."/>
            <person name="Bruemmer F."/>
            <person name="Labrenz M."/>
            <person name="Spormann A.M."/>
            <person name="Op den Camp H."/>
            <person name="Overmann J."/>
            <person name="Amann R."/>
            <person name="Jetten M.S.M."/>
            <person name="Mascher T."/>
            <person name="Medema M.H."/>
            <person name="Devos D.P."/>
            <person name="Kaster A.-K."/>
            <person name="Ovreas L."/>
            <person name="Rohde M."/>
            <person name="Galperin M.Y."/>
            <person name="Jogler C."/>
        </authorList>
    </citation>
    <scope>NUCLEOTIDE SEQUENCE [LARGE SCALE GENOMIC DNA]</scope>
    <source>
        <strain evidence="1 2">Pan44</strain>
    </source>
</reference>
<dbReference type="EMBL" id="CP036271">
    <property type="protein sequence ID" value="QDT54049.1"/>
    <property type="molecule type" value="Genomic_DNA"/>
</dbReference>
<proteinExistence type="predicted"/>
<dbReference type="InterPro" id="IPR044691">
    <property type="entry name" value="DCC1_Trx"/>
</dbReference>
<dbReference type="OrthoDB" id="1260738at2"/>
<dbReference type="InParanoid" id="A0A517SD43"/>
<evidence type="ECO:0000313" key="1">
    <source>
        <dbReference type="EMBL" id="QDT54049.1"/>
    </source>
</evidence>
<dbReference type="RefSeq" id="WP_145029761.1">
    <property type="nucleotide sequence ID" value="NZ_CP036271.1"/>
</dbReference>
<dbReference type="AlphaFoldDB" id="A0A517SD43"/>
<organism evidence="1 2">
    <name type="scientific">Caulifigura coniformis</name>
    <dbReference type="NCBI Taxonomy" id="2527983"/>
    <lineage>
        <taxon>Bacteria</taxon>
        <taxon>Pseudomonadati</taxon>
        <taxon>Planctomycetota</taxon>
        <taxon>Planctomycetia</taxon>
        <taxon>Planctomycetales</taxon>
        <taxon>Planctomycetaceae</taxon>
        <taxon>Caulifigura</taxon>
    </lineage>
</organism>
<name>A0A517SD43_9PLAN</name>
<dbReference type="Pfam" id="PF04134">
    <property type="entry name" value="DCC1-like"/>
    <property type="match status" value="1"/>
</dbReference>
<dbReference type="KEGG" id="ccos:Pan44_20760"/>
<dbReference type="PANTHER" id="PTHR34290:SF2">
    <property type="entry name" value="OS04G0668800 PROTEIN"/>
    <property type="match status" value="1"/>
</dbReference>
<dbReference type="InterPro" id="IPR007263">
    <property type="entry name" value="DCC1-like"/>
</dbReference>
<accession>A0A517SD43</accession>